<sequence length="167" mass="17077">MSKEVIQTAGYAGKSSLLERLFLTSDSVGGWISVVIGCVSLGQGLSLGLGSLRRLGSGGFPFGVGVLLVALGALLIIGSLRNGGEPARIPIKVSSFLILAALASFAVLLPLFGMIPSATVLMLFVSAAVTGRLAWADVIYALAISIAAVLVFINGLGLALPAIRWPL</sequence>
<feature type="transmembrane region" description="Helical" evidence="1">
    <location>
        <begin position="138"/>
        <end position="163"/>
    </location>
</feature>
<reference evidence="4" key="1">
    <citation type="journal article" date="2019" name="Int. J. Syst. Evol. Microbiol.">
        <title>The Global Catalogue of Microorganisms (GCM) 10K type strain sequencing project: providing services to taxonomists for standard genome sequencing and annotation.</title>
        <authorList>
            <consortium name="The Broad Institute Genomics Platform"/>
            <consortium name="The Broad Institute Genome Sequencing Center for Infectious Disease"/>
            <person name="Wu L."/>
            <person name="Ma J."/>
        </authorList>
    </citation>
    <scope>NUCLEOTIDE SEQUENCE [LARGE SCALE GENOMIC DNA]</scope>
    <source>
        <strain evidence="4">KCTC 23707</strain>
    </source>
</reference>
<feature type="domain" description="DUF1468" evidence="2">
    <location>
        <begin position="31"/>
        <end position="161"/>
    </location>
</feature>
<dbReference type="InterPro" id="IPR009936">
    <property type="entry name" value="DUF1468"/>
</dbReference>
<dbReference type="Pfam" id="PF07331">
    <property type="entry name" value="TctB"/>
    <property type="match status" value="1"/>
</dbReference>
<protein>
    <submittedName>
        <fullName evidence="3">Tripartite tricarboxylate transporter TctB family protein</fullName>
    </submittedName>
</protein>
<feature type="transmembrane region" description="Helical" evidence="1">
    <location>
        <begin position="96"/>
        <end position="126"/>
    </location>
</feature>
<keyword evidence="1" id="KW-1133">Transmembrane helix</keyword>
<comment type="caution">
    <text evidence="3">The sequence shown here is derived from an EMBL/GenBank/DDBJ whole genome shotgun (WGS) entry which is preliminary data.</text>
</comment>
<keyword evidence="1" id="KW-0472">Membrane</keyword>
<keyword evidence="4" id="KW-1185">Reference proteome</keyword>
<evidence type="ECO:0000259" key="2">
    <source>
        <dbReference type="Pfam" id="PF07331"/>
    </source>
</evidence>
<feature type="transmembrane region" description="Helical" evidence="1">
    <location>
        <begin position="21"/>
        <end position="42"/>
    </location>
</feature>
<evidence type="ECO:0000313" key="4">
    <source>
        <dbReference type="Proteomes" id="UP001597373"/>
    </source>
</evidence>
<evidence type="ECO:0000313" key="3">
    <source>
        <dbReference type="EMBL" id="MFD2258747.1"/>
    </source>
</evidence>
<dbReference type="Proteomes" id="UP001597373">
    <property type="component" value="Unassembled WGS sequence"/>
</dbReference>
<proteinExistence type="predicted"/>
<feature type="transmembrane region" description="Helical" evidence="1">
    <location>
        <begin position="62"/>
        <end position="84"/>
    </location>
</feature>
<organism evidence="3 4">
    <name type="scientific">Chelativorans composti</name>
    <dbReference type="NCBI Taxonomy" id="768533"/>
    <lineage>
        <taxon>Bacteria</taxon>
        <taxon>Pseudomonadati</taxon>
        <taxon>Pseudomonadota</taxon>
        <taxon>Alphaproteobacteria</taxon>
        <taxon>Hyphomicrobiales</taxon>
        <taxon>Phyllobacteriaceae</taxon>
        <taxon>Chelativorans</taxon>
    </lineage>
</organism>
<keyword evidence="1" id="KW-0812">Transmembrane</keyword>
<accession>A0ABW5DCX4</accession>
<dbReference type="RefSeq" id="WP_345099309.1">
    <property type="nucleotide sequence ID" value="NZ_BAABGS010000050.1"/>
</dbReference>
<gene>
    <name evidence="3" type="ORF">ACFSMZ_03070</name>
</gene>
<evidence type="ECO:0000256" key="1">
    <source>
        <dbReference type="SAM" id="Phobius"/>
    </source>
</evidence>
<name>A0ABW5DCX4_9HYPH</name>
<dbReference type="EMBL" id="JBHUIR010000013">
    <property type="protein sequence ID" value="MFD2258747.1"/>
    <property type="molecule type" value="Genomic_DNA"/>
</dbReference>